<dbReference type="AlphaFoldDB" id="A0A1Y6FVF7"/>
<evidence type="ECO:0000256" key="9">
    <source>
        <dbReference type="ARBA" id="ARBA00022989"/>
    </source>
</evidence>
<evidence type="ECO:0000256" key="11">
    <source>
        <dbReference type="ARBA" id="ARBA00023136"/>
    </source>
</evidence>
<feature type="transmembrane region" description="Helical" evidence="18">
    <location>
        <begin position="42"/>
        <end position="59"/>
    </location>
</feature>
<keyword evidence="9 18" id="KW-1133">Transmembrane helix</keyword>
<evidence type="ECO:0000256" key="14">
    <source>
        <dbReference type="ARBA" id="ARBA00030211"/>
    </source>
</evidence>
<evidence type="ECO:0000256" key="3">
    <source>
        <dbReference type="ARBA" id="ARBA00011700"/>
    </source>
</evidence>
<evidence type="ECO:0000256" key="7">
    <source>
        <dbReference type="ARBA" id="ARBA00022692"/>
    </source>
</evidence>
<proteinExistence type="inferred from homology"/>
<evidence type="ECO:0000256" key="2">
    <source>
        <dbReference type="ARBA" id="ARBA00008079"/>
    </source>
</evidence>
<evidence type="ECO:0000313" key="19">
    <source>
        <dbReference type="EMBL" id="SMQ76533.1"/>
    </source>
</evidence>
<dbReference type="RefSeq" id="WP_086457001.1">
    <property type="nucleotide sequence ID" value="NZ_FXWL01000002.1"/>
</dbReference>
<keyword evidence="5" id="KW-0813">Transport</keyword>
<evidence type="ECO:0000256" key="18">
    <source>
        <dbReference type="SAM" id="Phobius"/>
    </source>
</evidence>
<dbReference type="InterPro" id="IPR014210">
    <property type="entry name" value="Cyt_o_ubiqinol_oxidase_su4"/>
</dbReference>
<dbReference type="GO" id="GO:0005886">
    <property type="term" value="C:plasma membrane"/>
    <property type="evidence" value="ECO:0007669"/>
    <property type="project" value="UniProtKB-SubCell"/>
</dbReference>
<comment type="subunit">
    <text evidence="3">Heterooctamer of two A chains, two B chains, two C chains and two D chains.</text>
</comment>
<dbReference type="GO" id="GO:0009319">
    <property type="term" value="C:cytochrome o ubiquinol oxidase complex"/>
    <property type="evidence" value="ECO:0007669"/>
    <property type="project" value="TreeGrafter"/>
</dbReference>
<dbReference type="InterPro" id="IPR050968">
    <property type="entry name" value="Cytochrome_c_oxidase_bac_sub4"/>
</dbReference>
<dbReference type="Proteomes" id="UP000194469">
    <property type="component" value="Unassembled WGS sequence"/>
</dbReference>
<dbReference type="EMBL" id="FXWL01000002">
    <property type="protein sequence ID" value="SMQ76533.1"/>
    <property type="molecule type" value="Genomic_DNA"/>
</dbReference>
<sequence>MNRDPDRFRDSDNDSFERDHGDAAPGGEELNEREFAGGARSYAIGLLLAALLTCASFLLPQSGLVWAPALPVALAVLALAQIGIHLVFFLHVTTGPDNVNNILALVFGIFVVALLLLGSIWIMAHLDHAAMAPAAQAAAHR</sequence>
<evidence type="ECO:0000256" key="13">
    <source>
        <dbReference type="ARBA" id="ARBA00030071"/>
    </source>
</evidence>
<dbReference type="InterPro" id="IPR005171">
    <property type="entry name" value="Cyt_c_oxidase_su4_prok"/>
</dbReference>
<evidence type="ECO:0000256" key="17">
    <source>
        <dbReference type="SAM" id="MobiDB-lite"/>
    </source>
</evidence>
<keyword evidence="10" id="KW-0560">Oxidoreductase</keyword>
<reference evidence="20" key="1">
    <citation type="submission" date="2017-04" db="EMBL/GenBank/DDBJ databases">
        <authorList>
            <person name="Varghese N."/>
            <person name="Submissions S."/>
        </authorList>
    </citation>
    <scope>NUCLEOTIDE SEQUENCE [LARGE SCALE GENOMIC DNA]</scope>
    <source>
        <strain evidence="20">UI2</strain>
    </source>
</reference>
<evidence type="ECO:0000256" key="6">
    <source>
        <dbReference type="ARBA" id="ARBA00022475"/>
    </source>
</evidence>
<keyword evidence="7 18" id="KW-0812">Transmembrane</keyword>
<feature type="compositionally biased region" description="Basic and acidic residues" evidence="17">
    <location>
        <begin position="1"/>
        <end position="22"/>
    </location>
</feature>
<evidence type="ECO:0000256" key="4">
    <source>
        <dbReference type="ARBA" id="ARBA00014689"/>
    </source>
</evidence>
<feature type="transmembrane region" description="Helical" evidence="18">
    <location>
        <begin position="65"/>
        <end position="90"/>
    </location>
</feature>
<organism evidence="19 20">
    <name type="scientific">Sphingopyxis terrae subsp. ummariensis</name>
    <dbReference type="NCBI Taxonomy" id="429001"/>
    <lineage>
        <taxon>Bacteria</taxon>
        <taxon>Pseudomonadati</taxon>
        <taxon>Pseudomonadota</taxon>
        <taxon>Alphaproteobacteria</taxon>
        <taxon>Sphingomonadales</taxon>
        <taxon>Sphingomonadaceae</taxon>
        <taxon>Sphingopyxis</taxon>
    </lineage>
</organism>
<dbReference type="Pfam" id="PF03626">
    <property type="entry name" value="COX4_pro"/>
    <property type="match status" value="1"/>
</dbReference>
<evidence type="ECO:0000256" key="10">
    <source>
        <dbReference type="ARBA" id="ARBA00023002"/>
    </source>
</evidence>
<keyword evidence="8" id="KW-0249">Electron transport</keyword>
<evidence type="ECO:0000256" key="8">
    <source>
        <dbReference type="ARBA" id="ARBA00022982"/>
    </source>
</evidence>
<keyword evidence="11 18" id="KW-0472">Membrane</keyword>
<name>A0A1Y6FVF7_9SPHN</name>
<evidence type="ECO:0000256" key="15">
    <source>
        <dbReference type="ARBA" id="ARBA00031887"/>
    </source>
</evidence>
<comment type="similarity">
    <text evidence="2">Belongs to the cytochrome c oxidase bacterial subunit 4 family.</text>
</comment>
<dbReference type="NCBIfam" id="TIGR02847">
    <property type="entry name" value="CyoD"/>
    <property type="match status" value="1"/>
</dbReference>
<dbReference type="GO" id="GO:0015078">
    <property type="term" value="F:proton transmembrane transporter activity"/>
    <property type="evidence" value="ECO:0007669"/>
    <property type="project" value="TreeGrafter"/>
</dbReference>
<accession>A0A1Y6FVF7</accession>
<dbReference type="GO" id="GO:0009486">
    <property type="term" value="F:cytochrome bo3 ubiquinol oxidase activity"/>
    <property type="evidence" value="ECO:0007669"/>
    <property type="project" value="InterPro"/>
</dbReference>
<evidence type="ECO:0000256" key="12">
    <source>
        <dbReference type="ARBA" id="ARBA00025694"/>
    </source>
</evidence>
<protein>
    <recommendedName>
        <fullName evidence="4">Cytochrome bo(3) ubiquinol oxidase subunit 4</fullName>
    </recommendedName>
    <alternativeName>
        <fullName evidence="16">Cytochrome o ubiquinol oxidase subunit 4</fullName>
    </alternativeName>
    <alternativeName>
        <fullName evidence="13">Oxidase bo(3) subunit 4</fullName>
    </alternativeName>
    <alternativeName>
        <fullName evidence="14">Ubiquinol oxidase polypeptide IV</fullName>
    </alternativeName>
    <alternativeName>
        <fullName evidence="15">Ubiquinol oxidase subunit 4</fullName>
    </alternativeName>
</protein>
<dbReference type="PANTHER" id="PTHR36835">
    <property type="entry name" value="CYTOCHROME BO(3) UBIQUINOL OXIDASE SUBUNIT 4"/>
    <property type="match status" value="1"/>
</dbReference>
<comment type="subcellular location">
    <subcellularLocation>
        <location evidence="1">Cell membrane</location>
        <topology evidence="1">Multi-pass membrane protein</topology>
    </subcellularLocation>
</comment>
<gene>
    <name evidence="19" type="ORF">SAMN06295984_1973</name>
</gene>
<evidence type="ECO:0000256" key="16">
    <source>
        <dbReference type="ARBA" id="ARBA00032185"/>
    </source>
</evidence>
<keyword evidence="6" id="KW-1003">Cell membrane</keyword>
<feature type="transmembrane region" description="Helical" evidence="18">
    <location>
        <begin position="102"/>
        <end position="124"/>
    </location>
</feature>
<dbReference type="GeneID" id="303001627"/>
<keyword evidence="20" id="KW-1185">Reference proteome</keyword>
<comment type="function">
    <text evidence="12">Cytochrome bo(3) ubiquinol terminal oxidase is the component of the aerobic respiratory chain of E.coli that predominates when cells are grown at high aeration. Has proton pump activity across the membrane in addition to electron transfer, pumping 2 protons/electron.</text>
</comment>
<evidence type="ECO:0000256" key="5">
    <source>
        <dbReference type="ARBA" id="ARBA00022448"/>
    </source>
</evidence>
<evidence type="ECO:0000313" key="20">
    <source>
        <dbReference type="Proteomes" id="UP000194469"/>
    </source>
</evidence>
<dbReference type="GO" id="GO:0019646">
    <property type="term" value="P:aerobic electron transport chain"/>
    <property type="evidence" value="ECO:0007669"/>
    <property type="project" value="TreeGrafter"/>
</dbReference>
<dbReference type="GO" id="GO:0015990">
    <property type="term" value="P:electron transport coupled proton transport"/>
    <property type="evidence" value="ECO:0007669"/>
    <property type="project" value="InterPro"/>
</dbReference>
<feature type="region of interest" description="Disordered" evidence="17">
    <location>
        <begin position="1"/>
        <end position="30"/>
    </location>
</feature>
<dbReference type="PANTHER" id="PTHR36835:SF1">
    <property type="entry name" value="CYTOCHROME BO(3) UBIQUINOL OXIDASE SUBUNIT 4"/>
    <property type="match status" value="1"/>
</dbReference>
<evidence type="ECO:0000256" key="1">
    <source>
        <dbReference type="ARBA" id="ARBA00004651"/>
    </source>
</evidence>